<feature type="compositionally biased region" description="Basic and acidic residues" evidence="1">
    <location>
        <begin position="45"/>
        <end position="58"/>
    </location>
</feature>
<accession>A0ABP7FWQ0</accession>
<organism evidence="2 3">
    <name type="scientific">Streptomyces tremellae</name>
    <dbReference type="NCBI Taxonomy" id="1124239"/>
    <lineage>
        <taxon>Bacteria</taxon>
        <taxon>Bacillati</taxon>
        <taxon>Actinomycetota</taxon>
        <taxon>Actinomycetes</taxon>
        <taxon>Kitasatosporales</taxon>
        <taxon>Streptomycetaceae</taxon>
        <taxon>Streptomyces</taxon>
    </lineage>
</organism>
<reference evidence="3" key="1">
    <citation type="journal article" date="2019" name="Int. J. Syst. Evol. Microbiol.">
        <title>The Global Catalogue of Microorganisms (GCM) 10K type strain sequencing project: providing services to taxonomists for standard genome sequencing and annotation.</title>
        <authorList>
            <consortium name="The Broad Institute Genomics Platform"/>
            <consortium name="The Broad Institute Genome Sequencing Center for Infectious Disease"/>
            <person name="Wu L."/>
            <person name="Ma J."/>
        </authorList>
    </citation>
    <scope>NUCLEOTIDE SEQUENCE [LARGE SCALE GENOMIC DNA]</scope>
    <source>
        <strain evidence="3">JCM 30846</strain>
    </source>
</reference>
<comment type="caution">
    <text evidence="2">The sequence shown here is derived from an EMBL/GenBank/DDBJ whole genome shotgun (WGS) entry which is preliminary data.</text>
</comment>
<evidence type="ECO:0008006" key="4">
    <source>
        <dbReference type="Google" id="ProtNLM"/>
    </source>
</evidence>
<keyword evidence="3" id="KW-1185">Reference proteome</keyword>
<name>A0ABP7FWQ0_9ACTN</name>
<proteinExistence type="predicted"/>
<evidence type="ECO:0000313" key="2">
    <source>
        <dbReference type="EMBL" id="GAA3750279.1"/>
    </source>
</evidence>
<dbReference type="Proteomes" id="UP001499884">
    <property type="component" value="Unassembled WGS sequence"/>
</dbReference>
<dbReference type="RefSeq" id="WP_345652530.1">
    <property type="nucleotide sequence ID" value="NZ_BAABEP010000051.1"/>
</dbReference>
<dbReference type="EMBL" id="BAABEP010000051">
    <property type="protein sequence ID" value="GAA3750279.1"/>
    <property type="molecule type" value="Genomic_DNA"/>
</dbReference>
<sequence length="72" mass="8188">MALFKKRTEPKAGEWYYCLQHKTVEEGVQCPAKNRFGPYASRTAAEHAMEKVRERNEEWDNDPAWGGDGSAG</sequence>
<feature type="region of interest" description="Disordered" evidence="1">
    <location>
        <begin position="45"/>
        <end position="72"/>
    </location>
</feature>
<evidence type="ECO:0000313" key="3">
    <source>
        <dbReference type="Proteomes" id="UP001499884"/>
    </source>
</evidence>
<evidence type="ECO:0000256" key="1">
    <source>
        <dbReference type="SAM" id="MobiDB-lite"/>
    </source>
</evidence>
<gene>
    <name evidence="2" type="ORF">GCM10023082_52890</name>
</gene>
<protein>
    <recommendedName>
        <fullName evidence="4">SPOR domain-containing protein</fullName>
    </recommendedName>
</protein>